<proteinExistence type="predicted"/>
<dbReference type="Proteomes" id="UP000593574">
    <property type="component" value="Unassembled WGS sequence"/>
</dbReference>
<organism evidence="1 2">
    <name type="scientific">Gossypium laxum</name>
    <dbReference type="NCBI Taxonomy" id="34288"/>
    <lineage>
        <taxon>Eukaryota</taxon>
        <taxon>Viridiplantae</taxon>
        <taxon>Streptophyta</taxon>
        <taxon>Embryophyta</taxon>
        <taxon>Tracheophyta</taxon>
        <taxon>Spermatophyta</taxon>
        <taxon>Magnoliopsida</taxon>
        <taxon>eudicotyledons</taxon>
        <taxon>Gunneridae</taxon>
        <taxon>Pentapetalae</taxon>
        <taxon>rosids</taxon>
        <taxon>malvids</taxon>
        <taxon>Malvales</taxon>
        <taxon>Malvaceae</taxon>
        <taxon>Malvoideae</taxon>
        <taxon>Gossypium</taxon>
    </lineage>
</organism>
<protein>
    <submittedName>
        <fullName evidence="1">Uncharacterized protein</fullName>
    </submittedName>
</protein>
<reference evidence="1 2" key="1">
    <citation type="journal article" date="2019" name="Genome Biol. Evol.">
        <title>Insights into the evolution of the New World diploid cottons (Gossypium, subgenus Houzingenia) based on genome sequencing.</title>
        <authorList>
            <person name="Grover C.E."/>
            <person name="Arick M.A. 2nd"/>
            <person name="Thrash A."/>
            <person name="Conover J.L."/>
            <person name="Sanders W.S."/>
            <person name="Peterson D.G."/>
            <person name="Frelichowski J.E."/>
            <person name="Scheffler J.A."/>
            <person name="Scheffler B.E."/>
            <person name="Wendel J.F."/>
        </authorList>
    </citation>
    <scope>NUCLEOTIDE SEQUENCE [LARGE SCALE GENOMIC DNA]</scope>
    <source>
        <strain evidence="1">4</strain>
        <tissue evidence="1">Leaf</tissue>
    </source>
</reference>
<evidence type="ECO:0000313" key="1">
    <source>
        <dbReference type="EMBL" id="MBA0729066.1"/>
    </source>
</evidence>
<dbReference type="EMBL" id="JABEZV010345661">
    <property type="protein sequence ID" value="MBA0729066.1"/>
    <property type="molecule type" value="Genomic_DNA"/>
</dbReference>
<feature type="non-terminal residue" evidence="1">
    <location>
        <position position="1"/>
    </location>
</feature>
<dbReference type="AlphaFoldDB" id="A0A7J9AYB2"/>
<accession>A0A7J9AYB2</accession>
<sequence>WNNSASYVGIPTVLEDIWLLLDQWSEAQTPYNDPVIRAIILDEFFQNLNIWHVKAPLVNYATVQMHQTDRVLRQFRF</sequence>
<name>A0A7J9AYB2_9ROSI</name>
<keyword evidence="2" id="KW-1185">Reference proteome</keyword>
<gene>
    <name evidence="1" type="ORF">Golax_025850</name>
</gene>
<comment type="caution">
    <text evidence="1">The sequence shown here is derived from an EMBL/GenBank/DDBJ whole genome shotgun (WGS) entry which is preliminary data.</text>
</comment>
<evidence type="ECO:0000313" key="2">
    <source>
        <dbReference type="Proteomes" id="UP000593574"/>
    </source>
</evidence>